<dbReference type="SUPFAM" id="SSF51197">
    <property type="entry name" value="Clavaminate synthase-like"/>
    <property type="match status" value="1"/>
</dbReference>
<dbReference type="RefSeq" id="WP_002880406.1">
    <property type="nucleotide sequence ID" value="NZ_PHYQ01000005.1"/>
</dbReference>
<name>A0A0S2UNQ3_CAMJU</name>
<accession>A0A0S2UNQ3</accession>
<dbReference type="InterPro" id="IPR037012">
    <property type="entry name" value="NanQ/TabA/YiaL_sf"/>
</dbReference>
<gene>
    <name evidence="1" type="ORF">HS18.28</name>
</gene>
<dbReference type="PANTHER" id="PTHR34986">
    <property type="entry name" value="EVOLVED BETA-GALACTOSIDASE SUBUNIT BETA"/>
    <property type="match status" value="1"/>
</dbReference>
<dbReference type="GO" id="GO:0005829">
    <property type="term" value="C:cytosol"/>
    <property type="evidence" value="ECO:0007669"/>
    <property type="project" value="TreeGrafter"/>
</dbReference>
<dbReference type="AlphaFoldDB" id="A0A0S2UNQ3"/>
<dbReference type="Pfam" id="PF04074">
    <property type="entry name" value="DUF386"/>
    <property type="match status" value="1"/>
</dbReference>
<evidence type="ECO:0008006" key="2">
    <source>
        <dbReference type="Google" id="ProtNLM"/>
    </source>
</evidence>
<organism evidence="1">
    <name type="scientific">Campylobacter jejuni subsp. jejuni</name>
    <dbReference type="NCBI Taxonomy" id="32022"/>
    <lineage>
        <taxon>Bacteria</taxon>
        <taxon>Pseudomonadati</taxon>
        <taxon>Campylobacterota</taxon>
        <taxon>Epsilonproteobacteria</taxon>
        <taxon>Campylobacterales</taxon>
        <taxon>Campylobacteraceae</taxon>
        <taxon>Campylobacter</taxon>
    </lineage>
</organism>
<evidence type="ECO:0000313" key="1">
    <source>
        <dbReference type="EMBL" id="ALP69070.1"/>
    </source>
</evidence>
<dbReference type="NCBIfam" id="TIGR00022">
    <property type="entry name" value="YhcH/YjgK/YiaL family protein"/>
    <property type="match status" value="1"/>
</dbReference>
<protein>
    <recommendedName>
        <fullName evidence="2">YhcH/YjgK/YiaL family protein</fullName>
    </recommendedName>
</protein>
<proteinExistence type="predicted"/>
<dbReference type="InterPro" id="IPR004375">
    <property type="entry name" value="NanQ/TabA/YiaL"/>
</dbReference>
<sequence length="164" mass="19446">MAIITNIKYIQYFFNDSIALKYLYSVCKNGHKNQIRIFNLPLNSFKKEPITDNLFALEQNYITKSRADCFWESHKQYIDIQLHLSGIEQMEFNNINSFKISKPYDAARDLIIYEDNNYSNKIIMQKNDIAIFFPEDAHLGTAMYNKTPSNILKTVIKYPLRLWR</sequence>
<dbReference type="PANTHER" id="PTHR34986:SF1">
    <property type="entry name" value="PROTEIN YIAL"/>
    <property type="match status" value="1"/>
</dbReference>
<reference evidence="1" key="1">
    <citation type="journal article" date="2015" name="PLoS ONE">
        <title>Updated Campylobacter jejuni Capsule PCR Multiplex Typing System and Its Application to Clinical Isolates from South and Southeast Asia.</title>
        <authorList>
            <person name="Poly F."/>
            <person name="Serichantalergs O."/>
            <person name="Kuroiwa J."/>
            <person name="Pootong P."/>
            <person name="Mason C."/>
            <person name="Guerry P."/>
            <person name="Parker C.T."/>
        </authorList>
    </citation>
    <scope>NUCLEOTIDE SEQUENCE</scope>
    <source>
        <strain evidence="1">RM3419</strain>
    </source>
</reference>
<dbReference type="EMBL" id="KT932997">
    <property type="protein sequence ID" value="ALP69070.1"/>
    <property type="molecule type" value="Genomic_DNA"/>
</dbReference>
<dbReference type="Gene3D" id="2.60.120.370">
    <property type="entry name" value="YhcH/YjgK/YiaL"/>
    <property type="match status" value="1"/>
</dbReference>